<reference evidence="6" key="1">
    <citation type="submission" date="2016-10" db="EMBL/GenBank/DDBJ databases">
        <authorList>
            <person name="Varghese N."/>
            <person name="Submissions S."/>
        </authorList>
    </citation>
    <scope>NUCLEOTIDE SEQUENCE [LARGE SCALE GENOMIC DNA]</scope>
    <source>
        <strain evidence="6">CGMCC 1.12041</strain>
    </source>
</reference>
<dbReference type="Pfam" id="PF10106">
    <property type="entry name" value="DUF2345"/>
    <property type="match status" value="1"/>
</dbReference>
<feature type="domain" description="Gp5/Type VI secretion system Vgr protein OB-fold" evidence="2">
    <location>
        <begin position="418"/>
        <end position="487"/>
    </location>
</feature>
<dbReference type="SUPFAM" id="SSF69279">
    <property type="entry name" value="Phage tail proteins"/>
    <property type="match status" value="2"/>
</dbReference>
<evidence type="ECO:0000313" key="5">
    <source>
        <dbReference type="EMBL" id="SFD89451.1"/>
    </source>
</evidence>
<proteinExistence type="inferred from homology"/>
<dbReference type="InterPro" id="IPR017847">
    <property type="entry name" value="T6SS_RhsGE_Vgr_subset"/>
</dbReference>
<evidence type="ECO:0000259" key="2">
    <source>
        <dbReference type="Pfam" id="PF04717"/>
    </source>
</evidence>
<dbReference type="Gene3D" id="3.55.50.10">
    <property type="entry name" value="Baseplate protein-like domains"/>
    <property type="match status" value="1"/>
</dbReference>
<dbReference type="AlphaFoldDB" id="A0A1I1W2W5"/>
<accession>A0A1I1W2W5</accession>
<sequence length="883" mass="97844">MGESQVIAVGAALSAFSFASQHNRLMQLDFPLKDGPPAILLPNKLAAHEEVSRGFRFDVEVLSDDPRIPLKIMMGRMVTLSLVREDGSLRYFNGYITEFRFLRTDGGFAFYQMVLEPWLAFARLRKDNRSFHNKNVLEITEETLKHYRQADWHMYKIDDPKLTIANQYNESDYNHLHRRWEALGLHYWYEHKFDGHKLMISDNSFLSQPIDEDAYVISFHDESGSHEDDGIHEWRAIRRIGSGKTTLATFDYKNPRAQRVEASSVNQQGDVFPYEIYEDTGAYGFRLHNDGVQLAARRMDEADKDTQYFEAVGNERYVLSGRTFKLGGHFSAEPRSNRYDSEARRDIEDRYYLILSADHDVSNNYQAGPGSPSHYENRFTCIRQDIRWRPGRNYNSEPAIYAGLHTAIVVGPAGADIHTDGYGRVKLQLHWDRLGTYNEKSSPWIRVMTPAAGSEFGQIRLPRVGEEVAVVYPNGNIDHPLVLGALYNQTNMPPWALPEQQSLAGMRSRELGGGTRGNHLVLDDTKEMIQVQLKSDHQCSQLSLGHITRIEDNAGRRDRRGEGWELRTDGHGVARAAKGLLITTEARQAGRGPIKDMGETSDRLTNAAEQHRLLADVAQNNGAQDAGNSQADVAADLQAQTKAVRGAAAASGSFPELSSPHLVMASPVGIATTSGRDTHIVSERHTAITSGKDVSLVAGTSLFASIRQTFRLFVQKAGMKLIAASGDVDIQALSNSIKLLAKLEILEEANRITISAKDEVVINGGGSYVKFRAGAIEFGTAGSFTAHAATHSFTKAKHMEVASASSALTASSTGQSAVAPETGDAWVEFELVDQDGPIPGERFVLTDPGGAQHCGNVNERGGARIERLPAGRCKVEFPDLRRH</sequence>
<dbReference type="InterPro" id="IPR037026">
    <property type="entry name" value="Vgr_OB-fold_dom_sf"/>
</dbReference>
<evidence type="ECO:0000259" key="3">
    <source>
        <dbReference type="Pfam" id="PF10106"/>
    </source>
</evidence>
<dbReference type="InterPro" id="IPR018769">
    <property type="entry name" value="VgrG2_DUF2345"/>
</dbReference>
<evidence type="ECO:0000256" key="1">
    <source>
        <dbReference type="ARBA" id="ARBA00005558"/>
    </source>
</evidence>
<dbReference type="Gene3D" id="4.10.220.110">
    <property type="match status" value="1"/>
</dbReference>
<dbReference type="Pfam" id="PF04717">
    <property type="entry name" value="Phage_base_V"/>
    <property type="match status" value="1"/>
</dbReference>
<dbReference type="Pfam" id="PF05954">
    <property type="entry name" value="Phage_GPD"/>
    <property type="match status" value="1"/>
</dbReference>
<dbReference type="NCBIfam" id="TIGR01646">
    <property type="entry name" value="vgr_GE"/>
    <property type="match status" value="1"/>
</dbReference>
<dbReference type="InterPro" id="IPR006533">
    <property type="entry name" value="T6SS_Vgr_RhsGE"/>
</dbReference>
<name>A0A1I1W2W5_9BURK</name>
<dbReference type="Gene3D" id="2.30.110.50">
    <property type="match status" value="1"/>
</dbReference>
<feature type="domain" description="DUF2345" evidence="3">
    <location>
        <begin position="651"/>
        <end position="796"/>
    </location>
</feature>
<dbReference type="InterPro" id="IPR006531">
    <property type="entry name" value="Gp5/Vgr_OB"/>
</dbReference>
<feature type="domain" description="Putative type VI secretion system Rhs element associated Vgr" evidence="4">
    <location>
        <begin position="512"/>
        <end position="618"/>
    </location>
</feature>
<dbReference type="SUPFAM" id="SSF69349">
    <property type="entry name" value="Phage fibre proteins"/>
    <property type="match status" value="1"/>
</dbReference>
<protein>
    <submittedName>
        <fullName evidence="5">Type VI secretion system secreted protein VgrG</fullName>
    </submittedName>
</protein>
<dbReference type="EMBL" id="FOLD01000044">
    <property type="protein sequence ID" value="SFD89451.1"/>
    <property type="molecule type" value="Genomic_DNA"/>
</dbReference>
<dbReference type="InterPro" id="IPR028244">
    <property type="entry name" value="T6SS_Rhs_Vgr_dom"/>
</dbReference>
<keyword evidence="6" id="KW-1185">Reference proteome</keyword>
<dbReference type="NCBIfam" id="TIGR03361">
    <property type="entry name" value="VI_Rhs_Vgr"/>
    <property type="match status" value="1"/>
</dbReference>
<dbReference type="Proteomes" id="UP000198639">
    <property type="component" value="Unassembled WGS sequence"/>
</dbReference>
<dbReference type="STRING" id="1164594.SAMN05216204_14436"/>
<comment type="similarity">
    <text evidence="1">Belongs to the VgrG protein family.</text>
</comment>
<dbReference type="Gene3D" id="2.40.50.230">
    <property type="entry name" value="Gp5 N-terminal domain"/>
    <property type="match status" value="1"/>
</dbReference>
<evidence type="ECO:0000313" key="6">
    <source>
        <dbReference type="Proteomes" id="UP000198639"/>
    </source>
</evidence>
<organism evidence="5 6">
    <name type="scientific">Massilia yuzhufengensis</name>
    <dbReference type="NCBI Taxonomy" id="1164594"/>
    <lineage>
        <taxon>Bacteria</taxon>
        <taxon>Pseudomonadati</taxon>
        <taxon>Pseudomonadota</taxon>
        <taxon>Betaproteobacteria</taxon>
        <taxon>Burkholderiales</taxon>
        <taxon>Oxalobacteraceae</taxon>
        <taxon>Telluria group</taxon>
        <taxon>Massilia</taxon>
    </lineage>
</organism>
<evidence type="ECO:0000259" key="4">
    <source>
        <dbReference type="Pfam" id="PF13296"/>
    </source>
</evidence>
<dbReference type="SUPFAM" id="SSF69255">
    <property type="entry name" value="gp5 N-terminal domain-like"/>
    <property type="match status" value="1"/>
</dbReference>
<dbReference type="Pfam" id="PF13296">
    <property type="entry name" value="T6SS_Vgr"/>
    <property type="match status" value="1"/>
</dbReference>
<dbReference type="RefSeq" id="WP_177207884.1">
    <property type="nucleotide sequence ID" value="NZ_FOLD01000044.1"/>
</dbReference>
<gene>
    <name evidence="5" type="ORF">SAMN05216204_14436</name>
</gene>